<dbReference type="Proteomes" id="UP000603369">
    <property type="component" value="Unassembled WGS sequence"/>
</dbReference>
<protein>
    <submittedName>
        <fullName evidence="1">Uncharacterized protein</fullName>
    </submittedName>
</protein>
<dbReference type="EMBL" id="JAEHFL010000011">
    <property type="protein sequence ID" value="MBK3428441.1"/>
    <property type="molecule type" value="Genomic_DNA"/>
</dbReference>
<keyword evidence="2" id="KW-1185">Reference proteome</keyword>
<reference evidence="1 2" key="1">
    <citation type="submission" date="2020-12" db="EMBL/GenBank/DDBJ databases">
        <title>Draft genome sequence of the commensal strain Corynebacterium tuberculostearicum MFP09/CIP 102622 isolated from human skin.</title>
        <authorList>
            <person name="Boukerb A.M."/>
            <person name="Janvier X."/>
            <person name="Feuilloley M.G.J."/>
            <person name="Groboillot A."/>
        </authorList>
    </citation>
    <scope>NUCLEOTIDE SEQUENCE [LARGE SCALE GENOMIC DNA]</scope>
    <source>
        <strain evidence="1 2">CIP 102622</strain>
    </source>
</reference>
<proteinExistence type="predicted"/>
<evidence type="ECO:0000313" key="2">
    <source>
        <dbReference type="Proteomes" id="UP000603369"/>
    </source>
</evidence>
<dbReference type="AlphaFoldDB" id="A0A8I1HRA9"/>
<comment type="caution">
    <text evidence="1">The sequence shown here is derived from an EMBL/GenBank/DDBJ whole genome shotgun (WGS) entry which is preliminary data.</text>
</comment>
<name>A0A8I1HRA9_9CORY</name>
<evidence type="ECO:0000313" key="1">
    <source>
        <dbReference type="EMBL" id="MBK3428441.1"/>
    </source>
</evidence>
<sequence length="88" mass="9715">MHVRCTGTGFLPLSAKIRLQEEHLGFTYETVDETSKNLPEGGYGFVRGEAICDPTTSGHDYRIDGEIFAGKHHDIGISKEVHLPCNVN</sequence>
<accession>A0A8I1HRA9</accession>
<gene>
    <name evidence="1" type="ORF">JDP02_07960</name>
</gene>
<organism evidence="1 2">
    <name type="scientific">Corynebacterium tuberculostearicum</name>
    <dbReference type="NCBI Taxonomy" id="38304"/>
    <lineage>
        <taxon>Bacteria</taxon>
        <taxon>Bacillati</taxon>
        <taxon>Actinomycetota</taxon>
        <taxon>Actinomycetes</taxon>
        <taxon>Mycobacteriales</taxon>
        <taxon>Corynebacteriaceae</taxon>
        <taxon>Corynebacterium</taxon>
    </lineage>
</organism>